<gene>
    <name evidence="3" type="primary">TSTD1</name>
</gene>
<dbReference type="InParanoid" id="A0A7N4UZ43"/>
<sequence length="148" mass="16401">MSLPELRSILATDRDRVRLIDVRSREESAAGTIPGALNIPVSELENALRMEPADFQATYFAEKPRPEEENLVFFCQIGSNECHAMQTARELEYLGYGKGSRGRSREPQSVFGDGVSRLPPITHACVVLLSTGLTMKITIGHGKQRRVS</sequence>
<dbReference type="PROSITE" id="PS50206">
    <property type="entry name" value="RHODANESE_3"/>
    <property type="match status" value="1"/>
</dbReference>
<dbReference type="PANTHER" id="PTHR45544">
    <property type="entry name" value="THIOSULFATE:GLUTATHIONE SULFURTRANSFERASE"/>
    <property type="match status" value="1"/>
</dbReference>
<dbReference type="SUPFAM" id="SSF52821">
    <property type="entry name" value="Rhodanese/Cell cycle control phosphatase"/>
    <property type="match status" value="1"/>
</dbReference>
<protein>
    <recommendedName>
        <fullName evidence="2">Rhodanese domain-containing protein</fullName>
    </recommendedName>
</protein>
<dbReference type="PANTHER" id="PTHR45544:SF1">
    <property type="entry name" value="THIOSULFATE:GLUTATHIONE SULFURTRANSFERASE"/>
    <property type="match status" value="1"/>
</dbReference>
<dbReference type="AlphaFoldDB" id="A0A7N4UZ43"/>
<organism evidence="3 4">
    <name type="scientific">Sarcophilus harrisii</name>
    <name type="common">Tasmanian devil</name>
    <name type="synonym">Sarcophilus laniarius</name>
    <dbReference type="NCBI Taxonomy" id="9305"/>
    <lineage>
        <taxon>Eukaryota</taxon>
        <taxon>Metazoa</taxon>
        <taxon>Chordata</taxon>
        <taxon>Craniata</taxon>
        <taxon>Vertebrata</taxon>
        <taxon>Euteleostomi</taxon>
        <taxon>Mammalia</taxon>
        <taxon>Metatheria</taxon>
        <taxon>Dasyuromorphia</taxon>
        <taxon>Dasyuridae</taxon>
        <taxon>Sarcophilus</taxon>
    </lineage>
</organism>
<dbReference type="InterPro" id="IPR036873">
    <property type="entry name" value="Rhodanese-like_dom_sf"/>
</dbReference>
<evidence type="ECO:0000313" key="4">
    <source>
        <dbReference type="Proteomes" id="UP000007648"/>
    </source>
</evidence>
<dbReference type="InterPro" id="IPR001763">
    <property type="entry name" value="Rhodanese-like_dom"/>
</dbReference>
<proteinExistence type="predicted"/>
<dbReference type="GO" id="GO:0070221">
    <property type="term" value="P:sulfide oxidation, using sulfide:quinone oxidoreductase"/>
    <property type="evidence" value="ECO:0007669"/>
    <property type="project" value="InterPro"/>
</dbReference>
<feature type="active site" description="Cysteine persulfide intermediate" evidence="1">
    <location>
        <position position="75"/>
    </location>
</feature>
<dbReference type="InterPro" id="IPR042457">
    <property type="entry name" value="TSTD1_mml"/>
</dbReference>
<dbReference type="GO" id="GO:0005737">
    <property type="term" value="C:cytoplasm"/>
    <property type="evidence" value="ECO:0007669"/>
    <property type="project" value="TreeGrafter"/>
</dbReference>
<name>A0A7N4UZ43_SARHA</name>
<keyword evidence="4" id="KW-1185">Reference proteome</keyword>
<dbReference type="FunCoup" id="A0A7N4UZ43">
    <property type="interactions" value="380"/>
</dbReference>
<evidence type="ECO:0000313" key="3">
    <source>
        <dbReference type="Ensembl" id="ENSSHAP00000027258.1"/>
    </source>
</evidence>
<evidence type="ECO:0000259" key="2">
    <source>
        <dbReference type="PROSITE" id="PS50206"/>
    </source>
</evidence>
<feature type="domain" description="Rhodanese" evidence="2">
    <location>
        <begin position="13"/>
        <end position="96"/>
    </location>
</feature>
<dbReference type="Gene3D" id="3.40.250.10">
    <property type="entry name" value="Rhodanese-like domain"/>
    <property type="match status" value="1"/>
</dbReference>
<reference evidence="3" key="2">
    <citation type="submission" date="2025-08" db="UniProtKB">
        <authorList>
            <consortium name="Ensembl"/>
        </authorList>
    </citation>
    <scope>IDENTIFICATION</scope>
</reference>
<evidence type="ECO:0000256" key="1">
    <source>
        <dbReference type="PIRSR" id="PIRSR642457-1"/>
    </source>
</evidence>
<dbReference type="Proteomes" id="UP000007648">
    <property type="component" value="Unassembled WGS sequence"/>
</dbReference>
<dbReference type="GO" id="GO:0050337">
    <property type="term" value="F:thiosulfate-thiol sulfurtransferase activity"/>
    <property type="evidence" value="ECO:0007669"/>
    <property type="project" value="InterPro"/>
</dbReference>
<reference evidence="3" key="3">
    <citation type="submission" date="2025-09" db="UniProtKB">
        <authorList>
            <consortium name="Ensembl"/>
        </authorList>
    </citation>
    <scope>IDENTIFICATION</scope>
</reference>
<dbReference type="GeneTree" id="ENSGT00940000161394"/>
<dbReference type="Pfam" id="PF00581">
    <property type="entry name" value="Rhodanese"/>
    <property type="match status" value="1"/>
</dbReference>
<accession>A0A7N4UZ43</accession>
<dbReference type="SMART" id="SM00450">
    <property type="entry name" value="RHOD"/>
    <property type="match status" value="1"/>
</dbReference>
<dbReference type="Ensembl" id="ENSSHAT00000037460.1">
    <property type="protein sequence ID" value="ENSSHAP00000027258.1"/>
    <property type="gene ID" value="ENSSHAG00000016124.2"/>
</dbReference>
<reference evidence="3 4" key="1">
    <citation type="journal article" date="2011" name="Proc. Natl. Acad. Sci. U.S.A.">
        <title>Genetic diversity and population structure of the endangered marsupial Sarcophilus harrisii (Tasmanian devil).</title>
        <authorList>
            <person name="Miller W."/>
            <person name="Hayes V.M."/>
            <person name="Ratan A."/>
            <person name="Petersen D.C."/>
            <person name="Wittekindt N.E."/>
            <person name="Miller J."/>
            <person name="Walenz B."/>
            <person name="Knight J."/>
            <person name="Qi J."/>
            <person name="Zhao F."/>
            <person name="Wang Q."/>
            <person name="Bedoya-Reina O.C."/>
            <person name="Katiyar N."/>
            <person name="Tomsho L.P."/>
            <person name="Kasson L.M."/>
            <person name="Hardie R.A."/>
            <person name="Woodbridge P."/>
            <person name="Tindall E.A."/>
            <person name="Bertelsen M.F."/>
            <person name="Dixon D."/>
            <person name="Pyecroft S."/>
            <person name="Helgen K.M."/>
            <person name="Lesk A.M."/>
            <person name="Pringle T.H."/>
            <person name="Patterson N."/>
            <person name="Zhang Y."/>
            <person name="Kreiss A."/>
            <person name="Woods G.M."/>
            <person name="Jones M.E."/>
            <person name="Schuster S.C."/>
        </authorList>
    </citation>
    <scope>NUCLEOTIDE SEQUENCE [LARGE SCALE GENOMIC DNA]</scope>
</reference>